<sequence length="71" mass="8364">MTDFKEYEASQEDIDKVVAYLKTIDPEHATPQDAIDFLTQYQEKFHQLGTVLTDDEMRQLYDEFAESRNNS</sequence>
<dbReference type="KEGG" id="mama:GII36_04060"/>
<organism evidence="1 2">
    <name type="scientific">Candidatus Mycosynbacter amalyticus</name>
    <dbReference type="NCBI Taxonomy" id="2665156"/>
    <lineage>
        <taxon>Bacteria</taxon>
        <taxon>Candidatus Saccharimonadota</taxon>
        <taxon>Candidatus Saccharimonadota incertae sedis</taxon>
        <taxon>Candidatus Mycosynbacter</taxon>
    </lineage>
</organism>
<evidence type="ECO:0000313" key="2">
    <source>
        <dbReference type="Proteomes" id="UP001059824"/>
    </source>
</evidence>
<dbReference type="Proteomes" id="UP001059824">
    <property type="component" value="Chromosome"/>
</dbReference>
<dbReference type="AlphaFoldDB" id="A0A857MMF9"/>
<dbReference type="RefSeq" id="WP_260762733.1">
    <property type="nucleotide sequence ID" value="NZ_CP045921.1"/>
</dbReference>
<keyword evidence="2" id="KW-1185">Reference proteome</keyword>
<proteinExistence type="predicted"/>
<name>A0A857MMF9_9BACT</name>
<reference evidence="1" key="1">
    <citation type="journal article" date="2021" name="Nat. Microbiol.">
        <title>Cocultivation of an ultrasmall environmental parasitic bacterium with lytic ability against bacteria associated with wastewater foams.</title>
        <authorList>
            <person name="Batinovic S."/>
            <person name="Rose J.J.A."/>
            <person name="Ratcliffe J."/>
            <person name="Seviour R.J."/>
            <person name="Petrovski S."/>
        </authorList>
    </citation>
    <scope>NUCLEOTIDE SEQUENCE</scope>
    <source>
        <strain evidence="1">JR1</strain>
    </source>
</reference>
<accession>A0A857MMF9</accession>
<evidence type="ECO:0000313" key="1">
    <source>
        <dbReference type="EMBL" id="QHN43005.1"/>
    </source>
</evidence>
<protein>
    <submittedName>
        <fullName evidence="1">Uncharacterized protein</fullName>
    </submittedName>
</protein>
<dbReference type="EMBL" id="CP045921">
    <property type="protein sequence ID" value="QHN43005.1"/>
    <property type="molecule type" value="Genomic_DNA"/>
</dbReference>
<gene>
    <name evidence="1" type="ORF">GII36_04060</name>
</gene>